<proteinExistence type="predicted"/>
<reference evidence="3 4" key="1">
    <citation type="submission" date="2018-05" db="EMBL/GenBank/DDBJ databases">
        <title>Isolation and characterization of genus Methanoculleus species and their viruses from deep sea marine sediment offshore southwestern Taiwan.</title>
        <authorList>
            <person name="Wei W.-H."/>
            <person name="Chen W.-C."/>
            <person name="Lai M.-C."/>
            <person name="Chen S.-C."/>
        </authorList>
    </citation>
    <scope>NUCLEOTIDE SEQUENCE [LARGE SCALE GENOMIC DNA]</scope>
    <source>
        <strain evidence="3 4">CWC-02</strain>
    </source>
</reference>
<evidence type="ECO:0000313" key="3">
    <source>
        <dbReference type="EMBL" id="MCM2465242.1"/>
    </source>
</evidence>
<feature type="domain" description="Cas12f1-like TNB" evidence="2">
    <location>
        <begin position="2"/>
        <end position="59"/>
    </location>
</feature>
<sequence length="99" mass="10785">MQYKAANAGKYVHLVEPAYTTQDCFRCGHREKKDLGQRTHACPVCGCTVPRDLNAAQNILKRASVGWGTPESTLVEIGIATPPIPAVQVPVNEARISRL</sequence>
<organism evidence="3 4">
    <name type="scientific">Methanoculleus oceani</name>
    <dbReference type="NCBI Taxonomy" id="2184756"/>
    <lineage>
        <taxon>Archaea</taxon>
        <taxon>Methanobacteriati</taxon>
        <taxon>Methanobacteriota</taxon>
        <taxon>Stenosarchaea group</taxon>
        <taxon>Methanomicrobia</taxon>
        <taxon>Methanomicrobiales</taxon>
        <taxon>Methanomicrobiaceae</taxon>
        <taxon>Methanoculleus</taxon>
    </lineage>
</organism>
<dbReference type="GO" id="GO:0003677">
    <property type="term" value="F:DNA binding"/>
    <property type="evidence" value="ECO:0007669"/>
    <property type="project" value="UniProtKB-KW"/>
</dbReference>
<dbReference type="AlphaFoldDB" id="A0ABD4TCY3"/>
<evidence type="ECO:0000259" key="2">
    <source>
        <dbReference type="Pfam" id="PF07282"/>
    </source>
</evidence>
<accession>A0ABD4TCY3</accession>
<evidence type="ECO:0000313" key="4">
    <source>
        <dbReference type="Proteomes" id="UP001523230"/>
    </source>
</evidence>
<dbReference type="Proteomes" id="UP001523230">
    <property type="component" value="Unassembled WGS sequence"/>
</dbReference>
<keyword evidence="1" id="KW-0238">DNA-binding</keyword>
<evidence type="ECO:0000256" key="1">
    <source>
        <dbReference type="ARBA" id="ARBA00023125"/>
    </source>
</evidence>
<keyword evidence="4" id="KW-1185">Reference proteome</keyword>
<gene>
    <name evidence="3" type="ORF">DIC75_02725</name>
</gene>
<comment type="caution">
    <text evidence="3">The sequence shown here is derived from an EMBL/GenBank/DDBJ whole genome shotgun (WGS) entry which is preliminary data.</text>
</comment>
<dbReference type="EMBL" id="QFDM01000001">
    <property type="protein sequence ID" value="MCM2465242.1"/>
    <property type="molecule type" value="Genomic_DNA"/>
</dbReference>
<dbReference type="InterPro" id="IPR010095">
    <property type="entry name" value="Cas12f1-like_TNB"/>
</dbReference>
<dbReference type="Pfam" id="PF07282">
    <property type="entry name" value="Cas12f1-like_TNB"/>
    <property type="match status" value="1"/>
</dbReference>
<protein>
    <recommendedName>
        <fullName evidence="2">Cas12f1-like TNB domain-containing protein</fullName>
    </recommendedName>
</protein>
<name>A0ABD4TCY3_9EURY</name>